<evidence type="ECO:0000313" key="1">
    <source>
        <dbReference type="Ensembl" id="ENSLCAP00010031572.1"/>
    </source>
</evidence>
<accession>A0A4W6E2B0</accession>
<dbReference type="InParanoid" id="A0A4W6E2B0"/>
<dbReference type="PANTHER" id="PTHR31025">
    <property type="entry name" value="SI:CH211-196P9.1-RELATED"/>
    <property type="match status" value="1"/>
</dbReference>
<evidence type="ECO:0000313" key="2">
    <source>
        <dbReference type="Proteomes" id="UP000314980"/>
    </source>
</evidence>
<reference evidence="1" key="2">
    <citation type="submission" date="2025-08" db="UniProtKB">
        <authorList>
            <consortium name="Ensembl"/>
        </authorList>
    </citation>
    <scope>IDENTIFICATION</scope>
</reference>
<protein>
    <submittedName>
        <fullName evidence="1">Uncharacterized protein</fullName>
    </submittedName>
</protein>
<sequence length="101" mass="11225">MWLSVSSWTETVSRSGTDKIIKNTSDFTQVPVGVLRIMTEDTPPSINSIAIILEGNIVMDEIPTTSQALCLLFGLIYALHLDYPKGMKNTFVLIQKILLNL</sequence>
<dbReference type="Ensembl" id="ENSLCAT00010032287.1">
    <property type="protein sequence ID" value="ENSLCAP00010031572.1"/>
    <property type="gene ID" value="ENSLCAG00010014837.1"/>
</dbReference>
<organism evidence="1 2">
    <name type="scientific">Lates calcarifer</name>
    <name type="common">Barramundi</name>
    <name type="synonym">Holocentrus calcarifer</name>
    <dbReference type="NCBI Taxonomy" id="8187"/>
    <lineage>
        <taxon>Eukaryota</taxon>
        <taxon>Metazoa</taxon>
        <taxon>Chordata</taxon>
        <taxon>Craniata</taxon>
        <taxon>Vertebrata</taxon>
        <taxon>Euteleostomi</taxon>
        <taxon>Actinopterygii</taxon>
        <taxon>Neopterygii</taxon>
        <taxon>Teleostei</taxon>
        <taxon>Neoteleostei</taxon>
        <taxon>Acanthomorphata</taxon>
        <taxon>Carangaria</taxon>
        <taxon>Carangaria incertae sedis</taxon>
        <taxon>Centropomidae</taxon>
        <taxon>Lates</taxon>
    </lineage>
</organism>
<proteinExistence type="predicted"/>
<dbReference type="GeneTree" id="ENSGT00940000173263"/>
<reference evidence="1" key="3">
    <citation type="submission" date="2025-09" db="UniProtKB">
        <authorList>
            <consortium name="Ensembl"/>
        </authorList>
    </citation>
    <scope>IDENTIFICATION</scope>
</reference>
<name>A0A4W6E2B0_LATCA</name>
<dbReference type="AlphaFoldDB" id="A0A4W6E2B0"/>
<dbReference type="PANTHER" id="PTHR31025:SF19">
    <property type="entry name" value="SI:CH73-42K18.1-RELATED"/>
    <property type="match status" value="1"/>
</dbReference>
<keyword evidence="2" id="KW-1185">Reference proteome</keyword>
<reference evidence="2" key="1">
    <citation type="submission" date="2015-09" db="EMBL/GenBank/DDBJ databases">
        <authorList>
            <person name="Sai Rama Sridatta P."/>
        </authorList>
    </citation>
    <scope>NUCLEOTIDE SEQUENCE [LARGE SCALE GENOMIC DNA]</scope>
</reference>
<dbReference type="Proteomes" id="UP000314980">
    <property type="component" value="Unassembled WGS sequence"/>
</dbReference>